<gene>
    <name evidence="3" type="ORF">GTHE00462_LOCUS28902</name>
</gene>
<evidence type="ECO:0000313" key="3">
    <source>
        <dbReference type="EMBL" id="CAE2323667.1"/>
    </source>
</evidence>
<accession>A0A7S4U6E2</accession>
<reference evidence="3" key="1">
    <citation type="submission" date="2021-01" db="EMBL/GenBank/DDBJ databases">
        <authorList>
            <person name="Corre E."/>
            <person name="Pelletier E."/>
            <person name="Niang G."/>
            <person name="Scheremetjew M."/>
            <person name="Finn R."/>
            <person name="Kale V."/>
            <person name="Holt S."/>
            <person name="Cochrane G."/>
            <person name="Meng A."/>
            <person name="Brown T."/>
            <person name="Cohen L."/>
        </authorList>
    </citation>
    <scope>NUCLEOTIDE SEQUENCE</scope>
    <source>
        <strain evidence="3">CCMP 2712</strain>
    </source>
</reference>
<dbReference type="Gene3D" id="1.25.40.10">
    <property type="entry name" value="Tetratricopeptide repeat domain"/>
    <property type="match status" value="2"/>
</dbReference>
<dbReference type="PANTHER" id="PTHR45641">
    <property type="entry name" value="TETRATRICOPEPTIDE REPEAT PROTEIN (AFU_ORTHOLOGUE AFUA_6G03870)"/>
    <property type="match status" value="1"/>
</dbReference>
<sequence length="273" mass="30642">MSQAAKAALESISFMEKSLAHRVKAFGLDHDESVRQWKRLVTEYNVAAMKMLQTDDYELAMDLLNRAKELTKGDVKFGEADDRRKLLAITFNNMSCIHKKRGFLKTALGFAEKALKLEIASSKADNPACTHLNLCAILSRLGRHQHALQHCQCALDLLLGENYASGVTPGFLDEMGEEKDSSILAVCYHNMAVEFEHLQQYDKAIQSYLKSVETAGQELGMDHAITQAFESRANEAVPLLEAKLRESKRSKKVNEYDQKLAAYAKKTPRGTMR</sequence>
<dbReference type="InterPro" id="IPR019734">
    <property type="entry name" value="TPR_rpt"/>
</dbReference>
<dbReference type="AlphaFoldDB" id="A0A7S4U6E2"/>
<dbReference type="EMBL" id="HBKN01036899">
    <property type="protein sequence ID" value="CAE2323667.1"/>
    <property type="molecule type" value="Transcribed_RNA"/>
</dbReference>
<evidence type="ECO:0008006" key="4">
    <source>
        <dbReference type="Google" id="ProtNLM"/>
    </source>
</evidence>
<dbReference type="InterPro" id="IPR011990">
    <property type="entry name" value="TPR-like_helical_dom_sf"/>
</dbReference>
<keyword evidence="1" id="KW-0677">Repeat</keyword>
<proteinExistence type="predicted"/>
<evidence type="ECO:0000256" key="1">
    <source>
        <dbReference type="ARBA" id="ARBA00022737"/>
    </source>
</evidence>
<keyword evidence="2" id="KW-0802">TPR repeat</keyword>
<name>A0A7S4U6E2_GUITH</name>
<organism evidence="3">
    <name type="scientific">Guillardia theta</name>
    <name type="common">Cryptophyte</name>
    <name type="synonym">Cryptomonas phi</name>
    <dbReference type="NCBI Taxonomy" id="55529"/>
    <lineage>
        <taxon>Eukaryota</taxon>
        <taxon>Cryptophyceae</taxon>
        <taxon>Pyrenomonadales</taxon>
        <taxon>Geminigeraceae</taxon>
        <taxon>Guillardia</taxon>
    </lineage>
</organism>
<dbReference type="PANTHER" id="PTHR45641:SF19">
    <property type="entry name" value="NEPHROCYSTIN-3"/>
    <property type="match status" value="1"/>
</dbReference>
<protein>
    <recommendedName>
        <fullName evidence="4">MalT-like TPR region domain-containing protein</fullName>
    </recommendedName>
</protein>
<evidence type="ECO:0000256" key="2">
    <source>
        <dbReference type="ARBA" id="ARBA00022803"/>
    </source>
</evidence>
<dbReference type="SUPFAM" id="SSF48452">
    <property type="entry name" value="TPR-like"/>
    <property type="match status" value="1"/>
</dbReference>
<dbReference type="SMART" id="SM00028">
    <property type="entry name" value="TPR"/>
    <property type="match status" value="3"/>
</dbReference>